<dbReference type="InterPro" id="IPR048011">
    <property type="entry name" value="NTP-PPase_MazG-like_C"/>
</dbReference>
<reference evidence="6 7" key="1">
    <citation type="submission" date="2017-10" db="EMBL/GenBank/DDBJ databases">
        <title>Draft genome of Longibacter Salinarum.</title>
        <authorList>
            <person name="Goh K.M."/>
            <person name="Shamsir M.S."/>
            <person name="Lim S.W."/>
        </authorList>
    </citation>
    <scope>NUCLEOTIDE SEQUENCE [LARGE SCALE GENOMIC DNA]</scope>
    <source>
        <strain evidence="6 7">KCTC 52045</strain>
    </source>
</reference>
<dbReference type="Gene3D" id="1.10.287.1080">
    <property type="entry name" value="MazG-like"/>
    <property type="match status" value="2"/>
</dbReference>
<dbReference type="InterPro" id="IPR004518">
    <property type="entry name" value="MazG-like_dom"/>
</dbReference>
<dbReference type="EC" id="3.6.1.8" evidence="3"/>
<dbReference type="GO" id="GO:0047693">
    <property type="term" value="F:ATP diphosphatase activity"/>
    <property type="evidence" value="ECO:0007669"/>
    <property type="project" value="UniProtKB-EC"/>
</dbReference>
<dbReference type="PANTHER" id="PTHR30522:SF0">
    <property type="entry name" value="NUCLEOSIDE TRIPHOSPHATE PYROPHOSPHOHYDROLASE"/>
    <property type="match status" value="1"/>
</dbReference>
<dbReference type="GO" id="GO:0006203">
    <property type="term" value="P:dGTP catabolic process"/>
    <property type="evidence" value="ECO:0007669"/>
    <property type="project" value="TreeGrafter"/>
</dbReference>
<dbReference type="Pfam" id="PF03819">
    <property type="entry name" value="MazG"/>
    <property type="match status" value="2"/>
</dbReference>
<keyword evidence="7" id="KW-1185">Reference proteome</keyword>
<accession>A0A2A8D1S8</accession>
<dbReference type="InterPro" id="IPR048015">
    <property type="entry name" value="NTP-PPase_MazG-like_N"/>
</dbReference>
<dbReference type="OrthoDB" id="9808939at2"/>
<proteinExistence type="inferred from homology"/>
<feature type="domain" description="NTP pyrophosphohydrolase MazG-like" evidence="5">
    <location>
        <begin position="54"/>
        <end position="127"/>
    </location>
</feature>
<dbReference type="EMBL" id="PDEQ01000001">
    <property type="protein sequence ID" value="PEN14909.1"/>
    <property type="molecule type" value="Genomic_DNA"/>
</dbReference>
<evidence type="ECO:0000313" key="7">
    <source>
        <dbReference type="Proteomes" id="UP000220102"/>
    </source>
</evidence>
<dbReference type="CDD" id="cd11529">
    <property type="entry name" value="NTP-PPase_MazG_Cterm"/>
    <property type="match status" value="1"/>
</dbReference>
<organism evidence="6 7">
    <name type="scientific">Longibacter salinarum</name>
    <dbReference type="NCBI Taxonomy" id="1850348"/>
    <lineage>
        <taxon>Bacteria</taxon>
        <taxon>Pseudomonadati</taxon>
        <taxon>Rhodothermota</taxon>
        <taxon>Rhodothermia</taxon>
        <taxon>Rhodothermales</taxon>
        <taxon>Salisaetaceae</taxon>
        <taxon>Longibacter</taxon>
    </lineage>
</organism>
<dbReference type="GO" id="GO:0046076">
    <property type="term" value="P:dTTP catabolic process"/>
    <property type="evidence" value="ECO:0007669"/>
    <property type="project" value="TreeGrafter"/>
</dbReference>
<evidence type="ECO:0000256" key="2">
    <source>
        <dbReference type="ARBA" id="ARBA00061115"/>
    </source>
</evidence>
<dbReference type="GO" id="GO:0046081">
    <property type="term" value="P:dUTP catabolic process"/>
    <property type="evidence" value="ECO:0007669"/>
    <property type="project" value="TreeGrafter"/>
</dbReference>
<evidence type="ECO:0000256" key="3">
    <source>
        <dbReference type="ARBA" id="ARBA00066372"/>
    </source>
</evidence>
<evidence type="ECO:0000256" key="1">
    <source>
        <dbReference type="ARBA" id="ARBA00052141"/>
    </source>
</evidence>
<dbReference type="FunFam" id="1.10.287.1080:FF:000001">
    <property type="entry name" value="Nucleoside triphosphate pyrophosphohydrolase"/>
    <property type="match status" value="1"/>
</dbReference>
<dbReference type="GO" id="GO:0046061">
    <property type="term" value="P:dATP catabolic process"/>
    <property type="evidence" value="ECO:0007669"/>
    <property type="project" value="TreeGrafter"/>
</dbReference>
<comment type="caution">
    <text evidence="6">The sequence shown here is derived from an EMBL/GenBank/DDBJ whole genome shotgun (WGS) entry which is preliminary data.</text>
</comment>
<feature type="domain" description="NTP pyrophosphohydrolase MazG-like" evidence="5">
    <location>
        <begin position="199"/>
        <end position="255"/>
    </location>
</feature>
<dbReference type="Proteomes" id="UP000220102">
    <property type="component" value="Unassembled WGS sequence"/>
</dbReference>
<evidence type="ECO:0000259" key="5">
    <source>
        <dbReference type="Pfam" id="PF03819"/>
    </source>
</evidence>
<dbReference type="AlphaFoldDB" id="A0A2A8D1S8"/>
<dbReference type="GO" id="GO:0006950">
    <property type="term" value="P:response to stress"/>
    <property type="evidence" value="ECO:0007669"/>
    <property type="project" value="UniProtKB-ARBA"/>
</dbReference>
<evidence type="ECO:0000313" key="6">
    <source>
        <dbReference type="EMBL" id="PEN14909.1"/>
    </source>
</evidence>
<dbReference type="InterPro" id="IPR011551">
    <property type="entry name" value="NTP_PyrPHydrolase_MazG"/>
</dbReference>
<comment type="catalytic activity">
    <reaction evidence="1">
        <text>ATP + H2O = AMP + diphosphate + H(+)</text>
        <dbReference type="Rhea" id="RHEA:14245"/>
        <dbReference type="ChEBI" id="CHEBI:15377"/>
        <dbReference type="ChEBI" id="CHEBI:15378"/>
        <dbReference type="ChEBI" id="CHEBI:30616"/>
        <dbReference type="ChEBI" id="CHEBI:33019"/>
        <dbReference type="ChEBI" id="CHEBI:456215"/>
        <dbReference type="EC" id="3.6.1.8"/>
    </reaction>
</comment>
<dbReference type="CDD" id="cd11528">
    <property type="entry name" value="NTP-PPase_MazG_Nterm"/>
    <property type="match status" value="1"/>
</dbReference>
<dbReference type="FunFam" id="1.10.287.1080:FF:000003">
    <property type="entry name" value="Nucleoside triphosphate pyrophosphohydrolase"/>
    <property type="match status" value="1"/>
</dbReference>
<dbReference type="PANTHER" id="PTHR30522">
    <property type="entry name" value="NUCLEOSIDE TRIPHOSPHATE PYROPHOSPHOHYDROLASE"/>
    <property type="match status" value="1"/>
</dbReference>
<sequence>MSTPSNGASAPAFDPSEKIYDDEFAESKDRLETYADFAAIVKQLRRDCPWDREQTHESVKHLLIEEAYEVVDAIDSGDSDELKKELGDVFLHVLFHSRISEENGGFTIQDVIQAETEKLVRRHPHVFGDAAAGDADEVMSTWEQIKQQERDEEGEDEPSSVLDGVPRHLPALLQALRMQEKAAGVGFDFPDADDAWEKVEEEIEEFREAVDSGDEAEREDEFGDVLFALVNYARYADVNPETALRSTNDKFSRRVRYIEQRLRKTGRTLEEVTLAEADALWNEAKNGEENG</sequence>
<comment type="similarity">
    <text evidence="2">Belongs to the nucleoside triphosphate pyrophosphohydrolase family.</text>
</comment>
<gene>
    <name evidence="6" type="ORF">CRI94_01035</name>
</gene>
<protein>
    <recommendedName>
        <fullName evidence="4">Nucleoside triphosphate pyrophosphohydrolase</fullName>
        <ecNumber evidence="3">3.6.1.8</ecNumber>
    </recommendedName>
</protein>
<dbReference type="GO" id="GO:0046047">
    <property type="term" value="P:TTP catabolic process"/>
    <property type="evidence" value="ECO:0007669"/>
    <property type="project" value="TreeGrafter"/>
</dbReference>
<dbReference type="GO" id="GO:0046052">
    <property type="term" value="P:UTP catabolic process"/>
    <property type="evidence" value="ECO:0007669"/>
    <property type="project" value="TreeGrafter"/>
</dbReference>
<keyword evidence="6" id="KW-0378">Hydrolase</keyword>
<dbReference type="NCBIfam" id="NF007113">
    <property type="entry name" value="PRK09562.1"/>
    <property type="match status" value="1"/>
</dbReference>
<dbReference type="NCBIfam" id="TIGR00444">
    <property type="entry name" value="mazG"/>
    <property type="match status" value="1"/>
</dbReference>
<name>A0A2A8D1S8_9BACT</name>
<dbReference type="SUPFAM" id="SSF101386">
    <property type="entry name" value="all-alpha NTP pyrophosphatases"/>
    <property type="match status" value="2"/>
</dbReference>
<evidence type="ECO:0000256" key="4">
    <source>
        <dbReference type="ARBA" id="ARBA00074799"/>
    </source>
</evidence>
<dbReference type="RefSeq" id="WP_098073807.1">
    <property type="nucleotide sequence ID" value="NZ_PDEQ01000001.1"/>
</dbReference>